<accession>A0A3R8U0T8</accession>
<dbReference type="GO" id="GO:0003979">
    <property type="term" value="F:UDP-glucose 6-dehydrogenase activity"/>
    <property type="evidence" value="ECO:0007669"/>
    <property type="project" value="UniProtKB-EC"/>
</dbReference>
<dbReference type="NCBIfam" id="TIGR03026">
    <property type="entry name" value="NDP-sugDHase"/>
    <property type="match status" value="1"/>
</dbReference>
<dbReference type="SMART" id="SM00984">
    <property type="entry name" value="UDPG_MGDP_dh_C"/>
    <property type="match status" value="1"/>
</dbReference>
<dbReference type="InterPro" id="IPR008927">
    <property type="entry name" value="6-PGluconate_DH-like_C_sf"/>
</dbReference>
<dbReference type="OrthoDB" id="9803238at2"/>
<dbReference type="Pfam" id="PF03721">
    <property type="entry name" value="UDPG_MGDP_dh_N"/>
    <property type="match status" value="1"/>
</dbReference>
<feature type="binding site" evidence="11">
    <location>
        <position position="121"/>
    </location>
    <ligand>
        <name>NAD(+)</name>
        <dbReference type="ChEBI" id="CHEBI:57540"/>
    </ligand>
</feature>
<dbReference type="PIRSF" id="PIRSF500134">
    <property type="entry name" value="UDPglc_DH_bac"/>
    <property type="match status" value="1"/>
</dbReference>
<evidence type="ECO:0000313" key="13">
    <source>
        <dbReference type="EMBL" id="RRS02277.1"/>
    </source>
</evidence>
<evidence type="ECO:0000259" key="12">
    <source>
        <dbReference type="SMART" id="SM00984"/>
    </source>
</evidence>
<evidence type="ECO:0000256" key="10">
    <source>
        <dbReference type="PIRSR" id="PIRSR500134-2"/>
    </source>
</evidence>
<evidence type="ECO:0000256" key="5">
    <source>
        <dbReference type="ARBA" id="ARBA00023002"/>
    </source>
</evidence>
<dbReference type="Proteomes" id="UP000269265">
    <property type="component" value="Unassembled WGS sequence"/>
</dbReference>
<evidence type="ECO:0000256" key="3">
    <source>
        <dbReference type="ARBA" id="ARBA00012954"/>
    </source>
</evidence>
<comment type="similarity">
    <text evidence="2 8">Belongs to the UDP-glucose/GDP-mannose dehydrogenase family.</text>
</comment>
<dbReference type="EC" id="1.1.1.22" evidence="3 8"/>
<dbReference type="PANTHER" id="PTHR43750:SF3">
    <property type="entry name" value="UDP-GLUCOSE 6-DEHYDROGENASE TUAD"/>
    <property type="match status" value="1"/>
</dbReference>
<dbReference type="PROSITE" id="PS51257">
    <property type="entry name" value="PROKAR_LIPOPROTEIN"/>
    <property type="match status" value="1"/>
</dbReference>
<dbReference type="GO" id="GO:0000271">
    <property type="term" value="P:polysaccharide biosynthetic process"/>
    <property type="evidence" value="ECO:0007669"/>
    <property type="project" value="InterPro"/>
</dbReference>
<dbReference type="InterPro" id="IPR028357">
    <property type="entry name" value="UDPglc_DH_bac"/>
</dbReference>
<dbReference type="InterPro" id="IPR017476">
    <property type="entry name" value="UDP-Glc/GDP-Man"/>
</dbReference>
<feature type="binding site" evidence="10">
    <location>
        <begin position="155"/>
        <end position="158"/>
    </location>
    <ligand>
        <name>substrate</name>
    </ligand>
</feature>
<dbReference type="RefSeq" id="WP_125245187.1">
    <property type="nucleotide sequence ID" value="NZ_RSED01000025.1"/>
</dbReference>
<dbReference type="InterPro" id="IPR001732">
    <property type="entry name" value="UDP-Glc/GDP-Man_DH_N"/>
</dbReference>
<dbReference type="EMBL" id="RSED01000025">
    <property type="protein sequence ID" value="RRS02277.1"/>
    <property type="molecule type" value="Genomic_DNA"/>
</dbReference>
<name>A0A3R8U0T8_9BURK</name>
<evidence type="ECO:0000256" key="11">
    <source>
        <dbReference type="PIRSR" id="PIRSR500134-3"/>
    </source>
</evidence>
<reference evidence="13 14" key="1">
    <citation type="submission" date="2018-12" db="EMBL/GenBank/DDBJ databases">
        <title>The whole draft genome of Aquabacterium sp. SJQ9.</title>
        <authorList>
            <person name="Sun L."/>
            <person name="Gao X."/>
            <person name="Chen W."/>
            <person name="Huang K."/>
        </authorList>
    </citation>
    <scope>NUCLEOTIDE SEQUENCE [LARGE SCALE GENOMIC DNA]</scope>
    <source>
        <strain evidence="13 14">SJQ9</strain>
    </source>
</reference>
<dbReference type="PIRSF" id="PIRSF000124">
    <property type="entry name" value="UDPglc_GDPman_dh"/>
    <property type="match status" value="1"/>
</dbReference>
<feature type="binding site" evidence="11">
    <location>
        <position position="35"/>
    </location>
    <ligand>
        <name>NAD(+)</name>
        <dbReference type="ChEBI" id="CHEBI:57540"/>
    </ligand>
</feature>
<evidence type="ECO:0000256" key="4">
    <source>
        <dbReference type="ARBA" id="ARBA00015132"/>
    </source>
</evidence>
<evidence type="ECO:0000256" key="6">
    <source>
        <dbReference type="ARBA" id="ARBA00023027"/>
    </source>
</evidence>
<keyword evidence="5 8" id="KW-0560">Oxidoreductase</keyword>
<dbReference type="AlphaFoldDB" id="A0A3R8U0T8"/>
<dbReference type="UniPathway" id="UPA00038">
    <property type="reaction ID" value="UER00491"/>
</dbReference>
<dbReference type="Pfam" id="PF00984">
    <property type="entry name" value="UDPG_MGDP_dh"/>
    <property type="match status" value="1"/>
</dbReference>
<dbReference type="Pfam" id="PF03720">
    <property type="entry name" value="UDPG_MGDP_dh_C"/>
    <property type="match status" value="1"/>
</dbReference>
<feature type="binding site" evidence="11">
    <location>
        <position position="269"/>
    </location>
    <ligand>
        <name>NAD(+)</name>
        <dbReference type="ChEBI" id="CHEBI:57540"/>
    </ligand>
</feature>
<evidence type="ECO:0000256" key="7">
    <source>
        <dbReference type="ARBA" id="ARBA00047473"/>
    </source>
</evidence>
<dbReference type="InterPro" id="IPR014026">
    <property type="entry name" value="UDP-Glc/GDP-Man_DH_dimer"/>
</dbReference>
<dbReference type="PANTHER" id="PTHR43750">
    <property type="entry name" value="UDP-GLUCOSE 6-DEHYDROGENASE TUAD"/>
    <property type="match status" value="1"/>
</dbReference>
<feature type="binding site" evidence="10">
    <location>
        <position position="210"/>
    </location>
    <ligand>
        <name>substrate</name>
    </ligand>
</feature>
<dbReference type="SUPFAM" id="SSF52413">
    <property type="entry name" value="UDP-glucose/GDP-mannose dehydrogenase C-terminal domain"/>
    <property type="match status" value="1"/>
</dbReference>
<evidence type="ECO:0000256" key="9">
    <source>
        <dbReference type="PIRSR" id="PIRSR500134-1"/>
    </source>
</evidence>
<feature type="binding site" evidence="11">
    <location>
        <position position="86"/>
    </location>
    <ligand>
        <name>NAD(+)</name>
        <dbReference type="ChEBI" id="CHEBI:57540"/>
    </ligand>
</feature>
<dbReference type="SUPFAM" id="SSF48179">
    <property type="entry name" value="6-phosphogluconate dehydrogenase C-terminal domain-like"/>
    <property type="match status" value="1"/>
</dbReference>
<dbReference type="GO" id="GO:0051287">
    <property type="term" value="F:NAD binding"/>
    <property type="evidence" value="ECO:0007669"/>
    <property type="project" value="InterPro"/>
</dbReference>
<evidence type="ECO:0000313" key="14">
    <source>
        <dbReference type="Proteomes" id="UP000269265"/>
    </source>
</evidence>
<organism evidence="13 14">
    <name type="scientific">Aquabacterium soli</name>
    <dbReference type="NCBI Taxonomy" id="2493092"/>
    <lineage>
        <taxon>Bacteria</taxon>
        <taxon>Pseudomonadati</taxon>
        <taxon>Pseudomonadota</taxon>
        <taxon>Betaproteobacteria</taxon>
        <taxon>Burkholderiales</taxon>
        <taxon>Aquabacterium</taxon>
    </lineage>
</organism>
<dbReference type="InterPro" id="IPR036220">
    <property type="entry name" value="UDP-Glc/GDP-Man_DH_C_sf"/>
</dbReference>
<protein>
    <recommendedName>
        <fullName evidence="4 8">UDP-glucose 6-dehydrogenase</fullName>
        <ecNumber evidence="3 8">1.1.1.22</ecNumber>
    </recommendedName>
</protein>
<dbReference type="SUPFAM" id="SSF51735">
    <property type="entry name" value="NAD(P)-binding Rossmann-fold domains"/>
    <property type="match status" value="1"/>
</dbReference>
<dbReference type="GO" id="GO:0006065">
    <property type="term" value="P:UDP-glucuronate biosynthetic process"/>
    <property type="evidence" value="ECO:0007669"/>
    <property type="project" value="UniProtKB-UniPathway"/>
</dbReference>
<sequence>MKISVVGTGYVGLVTGACLAEMGNDVLCLDVDPSKIKILREGGIPIHEPGLDSVVARNVQAGRLAFTTDIAKAVAHGTIQFIAVGTPPDEDGSADLQYVLAAARNIGRLMTDYKVVVDKSTVPVGTADKVKAAIEDELSKRESDARFAVVSNPEFLKEGAAVEDFMRPDRIIVGADDEQAILLMRALYAPFSRNRDKLFVMDVRSAELTKYAANAMLATRISFMNELALLAEKMGADIEQVRQGIGSDARIGTHFLYAGCGYGGSCFPKDVKALIQTASGEGQQLRVLQAVEAANEAQKLVLIDKITSRFGHDLVGKRFALWGLAFKPNTDDMREATSRVVLEELFKRGATVTAYDPVAMDEAKRIFGDHTQLDYASSPNTALAGADALIIVTEWKEFRSPDFEQIKKNLKASTIFDGRNLYEPDLVKGFGLTYESIGRRAK</sequence>
<feature type="binding site" evidence="11">
    <location>
        <position position="334"/>
    </location>
    <ligand>
        <name>NAD(+)</name>
        <dbReference type="ChEBI" id="CHEBI:57540"/>
    </ligand>
</feature>
<keyword evidence="6 8" id="KW-0520">NAD</keyword>
<proteinExistence type="inferred from homology"/>
<feature type="active site" description="Nucleophile" evidence="9">
    <location>
        <position position="266"/>
    </location>
</feature>
<feature type="binding site" evidence="11">
    <location>
        <position position="30"/>
    </location>
    <ligand>
        <name>NAD(+)</name>
        <dbReference type="ChEBI" id="CHEBI:57540"/>
    </ligand>
</feature>
<gene>
    <name evidence="13" type="ORF">EIP75_21150</name>
</gene>
<feature type="binding site" evidence="10">
    <location>
        <position position="263"/>
    </location>
    <ligand>
        <name>substrate</name>
    </ligand>
</feature>
<feature type="binding site" evidence="10">
    <location>
        <begin position="255"/>
        <end position="259"/>
    </location>
    <ligand>
        <name>substrate</name>
    </ligand>
</feature>
<dbReference type="InterPro" id="IPR036291">
    <property type="entry name" value="NAD(P)-bd_dom_sf"/>
</dbReference>
<comment type="catalytic activity">
    <reaction evidence="7 8">
        <text>UDP-alpha-D-glucose + 2 NAD(+) + H2O = UDP-alpha-D-glucuronate + 2 NADH + 3 H(+)</text>
        <dbReference type="Rhea" id="RHEA:23596"/>
        <dbReference type="ChEBI" id="CHEBI:15377"/>
        <dbReference type="ChEBI" id="CHEBI:15378"/>
        <dbReference type="ChEBI" id="CHEBI:57540"/>
        <dbReference type="ChEBI" id="CHEBI:57945"/>
        <dbReference type="ChEBI" id="CHEBI:58052"/>
        <dbReference type="ChEBI" id="CHEBI:58885"/>
        <dbReference type="EC" id="1.1.1.22"/>
    </reaction>
</comment>
<evidence type="ECO:0000256" key="1">
    <source>
        <dbReference type="ARBA" id="ARBA00004701"/>
    </source>
</evidence>
<evidence type="ECO:0000256" key="2">
    <source>
        <dbReference type="ARBA" id="ARBA00006601"/>
    </source>
</evidence>
<comment type="pathway">
    <text evidence="1">Nucleotide-sugar biosynthesis; UDP-alpha-D-glucuronate biosynthesis; UDP-alpha-D-glucuronate from UDP-alpha-D-glucose: step 1/1.</text>
</comment>
<dbReference type="Gene3D" id="3.40.50.720">
    <property type="entry name" value="NAD(P)-binding Rossmann-like Domain"/>
    <property type="match status" value="2"/>
</dbReference>
<keyword evidence="14" id="KW-1185">Reference proteome</keyword>
<comment type="caution">
    <text evidence="13">The sequence shown here is derived from an EMBL/GenBank/DDBJ whole genome shotgun (WGS) entry which is preliminary data.</text>
</comment>
<dbReference type="Gene3D" id="1.20.5.100">
    <property type="entry name" value="Cytochrome c1, transmembrane anchor, C-terminal"/>
    <property type="match status" value="1"/>
</dbReference>
<feature type="domain" description="UDP-glucose/GDP-mannose dehydrogenase C-terminal" evidence="12">
    <location>
        <begin position="320"/>
        <end position="424"/>
    </location>
</feature>
<feature type="binding site" evidence="11">
    <location>
        <position position="158"/>
    </location>
    <ligand>
        <name>NAD(+)</name>
        <dbReference type="ChEBI" id="CHEBI:57540"/>
    </ligand>
</feature>
<evidence type="ECO:0000256" key="8">
    <source>
        <dbReference type="PIRNR" id="PIRNR000124"/>
    </source>
</evidence>
<feature type="binding site" evidence="10">
    <location>
        <position position="327"/>
    </location>
    <ligand>
        <name>substrate</name>
    </ligand>
</feature>
<dbReference type="InterPro" id="IPR014027">
    <property type="entry name" value="UDP-Glc/GDP-Man_DH_C"/>
</dbReference>